<name>A0A9E7CS46_ALIAG</name>
<dbReference type="PANTHER" id="PTHR32196">
    <property type="entry name" value="ABC TRANSPORTER PERMEASE PROTEIN YPHD-RELATED-RELATED"/>
    <property type="match status" value="1"/>
</dbReference>
<accession>A0A9E7CS46</accession>
<evidence type="ECO:0000256" key="4">
    <source>
        <dbReference type="ARBA" id="ARBA00022989"/>
    </source>
</evidence>
<evidence type="ECO:0000256" key="5">
    <source>
        <dbReference type="ARBA" id="ARBA00023136"/>
    </source>
</evidence>
<protein>
    <submittedName>
        <fullName evidence="7">Ribose ABC transporter permease</fullName>
    </submittedName>
</protein>
<organism evidence="7 8">
    <name type="scientific">Alicyclobacillus acidoterrestris (strain ATCC 49025 / DSM 3922 / CIP 106132 / NCIMB 13137 / GD3B)</name>
    <dbReference type="NCBI Taxonomy" id="1356854"/>
    <lineage>
        <taxon>Bacteria</taxon>
        <taxon>Bacillati</taxon>
        <taxon>Bacillota</taxon>
        <taxon>Bacilli</taxon>
        <taxon>Bacillales</taxon>
        <taxon>Alicyclobacillaceae</taxon>
        <taxon>Alicyclobacillus</taxon>
    </lineage>
</organism>
<evidence type="ECO:0000256" key="6">
    <source>
        <dbReference type="SAM" id="Phobius"/>
    </source>
</evidence>
<sequence>MVNVIKKYRLGPLIGLVLIFIVMSILSNQFLTFSNLRNVALQTTVNALLGVGMTFVILTSGIDLSVGSTLALSAVISSGLMVAHVNVFLACIIGIVVGAAGGALNGLLVSYGRLAPFIVTLGTQQLFRGLTEVYTHGMPIFNLPNSFSNLGTGLIAGIPIPVVIAAVVFIVGWIVLKKTVIGRKIYALGGNEKVAQLAGVKVNRYLVWVYVVAGVLAAFAGLILTSRLGTAEPTAGTGYELDAITAVVLGGTSLVGGEGSIIGTLVGALILGVIDNGLNLLNVNSFWQDAVKGLIILVAILLDRKKN</sequence>
<comment type="subcellular location">
    <subcellularLocation>
        <location evidence="1">Cell membrane</location>
        <topology evidence="1">Multi-pass membrane protein</topology>
    </subcellularLocation>
</comment>
<evidence type="ECO:0000313" key="7">
    <source>
        <dbReference type="EMBL" id="UNO50934.1"/>
    </source>
</evidence>
<dbReference type="InterPro" id="IPR001851">
    <property type="entry name" value="ABC_transp_permease"/>
</dbReference>
<feature type="transmembrane region" description="Helical" evidence="6">
    <location>
        <begin position="51"/>
        <end position="75"/>
    </location>
</feature>
<dbReference type="PANTHER" id="PTHR32196:SF72">
    <property type="entry name" value="RIBOSE IMPORT PERMEASE PROTEIN RBSC"/>
    <property type="match status" value="1"/>
</dbReference>
<keyword evidence="8" id="KW-1185">Reference proteome</keyword>
<dbReference type="Pfam" id="PF02653">
    <property type="entry name" value="BPD_transp_2"/>
    <property type="match status" value="1"/>
</dbReference>
<dbReference type="GO" id="GO:0005886">
    <property type="term" value="C:plasma membrane"/>
    <property type="evidence" value="ECO:0007669"/>
    <property type="project" value="UniProtKB-SubCell"/>
</dbReference>
<feature type="transmembrane region" description="Helical" evidence="6">
    <location>
        <begin position="205"/>
        <end position="224"/>
    </location>
</feature>
<dbReference type="KEGG" id="aaco:K1I37_17405"/>
<keyword evidence="5 6" id="KW-0472">Membrane</keyword>
<dbReference type="Proteomes" id="UP000829401">
    <property type="component" value="Chromosome"/>
</dbReference>
<reference evidence="8" key="1">
    <citation type="journal article" date="2022" name="G3 (Bethesda)">
        <title>Unveiling the complete genome sequence of Alicyclobacillus acidoterrestris DSM 3922T, a taint-producing strain.</title>
        <authorList>
            <person name="Leonardo I.C."/>
            <person name="Barreto Crespo M.T."/>
            <person name="Gaspar F.B."/>
        </authorList>
    </citation>
    <scope>NUCLEOTIDE SEQUENCE [LARGE SCALE GENOMIC DNA]</scope>
    <source>
        <strain evidence="8">DSM 3922</strain>
    </source>
</reference>
<proteinExistence type="predicted"/>
<dbReference type="EMBL" id="CP080467">
    <property type="protein sequence ID" value="UNO50934.1"/>
    <property type="molecule type" value="Genomic_DNA"/>
</dbReference>
<evidence type="ECO:0000256" key="2">
    <source>
        <dbReference type="ARBA" id="ARBA00022475"/>
    </source>
</evidence>
<keyword evidence="2" id="KW-1003">Cell membrane</keyword>
<dbReference type="GO" id="GO:0022857">
    <property type="term" value="F:transmembrane transporter activity"/>
    <property type="evidence" value="ECO:0007669"/>
    <property type="project" value="InterPro"/>
</dbReference>
<dbReference type="CDD" id="cd06579">
    <property type="entry name" value="TM_PBP1_transp_AraH_like"/>
    <property type="match status" value="1"/>
</dbReference>
<dbReference type="AlphaFoldDB" id="A0A9E7CS46"/>
<evidence type="ECO:0000256" key="3">
    <source>
        <dbReference type="ARBA" id="ARBA00022692"/>
    </source>
</evidence>
<evidence type="ECO:0000313" key="8">
    <source>
        <dbReference type="Proteomes" id="UP000829401"/>
    </source>
</evidence>
<feature type="transmembrane region" description="Helical" evidence="6">
    <location>
        <begin position="87"/>
        <end position="111"/>
    </location>
</feature>
<feature type="transmembrane region" description="Helical" evidence="6">
    <location>
        <begin position="12"/>
        <end position="31"/>
    </location>
</feature>
<evidence type="ECO:0000256" key="1">
    <source>
        <dbReference type="ARBA" id="ARBA00004651"/>
    </source>
</evidence>
<feature type="transmembrane region" description="Helical" evidence="6">
    <location>
        <begin position="154"/>
        <end position="176"/>
    </location>
</feature>
<keyword evidence="3 6" id="KW-0812">Transmembrane</keyword>
<gene>
    <name evidence="7" type="primary">rbsC</name>
    <name evidence="7" type="ORF">K1I37_17405</name>
</gene>
<keyword evidence="4 6" id="KW-1133">Transmembrane helix</keyword>